<dbReference type="AlphaFoldDB" id="A0AAE2CHM0"/>
<gene>
    <name evidence="1" type="ORF">Salat_1836600</name>
</gene>
<dbReference type="EMBL" id="JACGWO010000007">
    <property type="protein sequence ID" value="KAK4422541.1"/>
    <property type="molecule type" value="Genomic_DNA"/>
</dbReference>
<proteinExistence type="predicted"/>
<reference evidence="1" key="1">
    <citation type="submission" date="2020-06" db="EMBL/GenBank/DDBJ databases">
        <authorList>
            <person name="Li T."/>
            <person name="Hu X."/>
            <person name="Zhang T."/>
            <person name="Song X."/>
            <person name="Zhang H."/>
            <person name="Dai N."/>
            <person name="Sheng W."/>
            <person name="Hou X."/>
            <person name="Wei L."/>
        </authorList>
    </citation>
    <scope>NUCLEOTIDE SEQUENCE</scope>
    <source>
        <strain evidence="1">3651</strain>
        <tissue evidence="1">Leaf</tissue>
    </source>
</reference>
<name>A0AAE2CHM0_9LAMI</name>
<accession>A0AAE2CHM0</accession>
<dbReference type="Proteomes" id="UP001293254">
    <property type="component" value="Unassembled WGS sequence"/>
</dbReference>
<reference evidence="1" key="2">
    <citation type="journal article" date="2024" name="Plant">
        <title>Genomic evolution and insights into agronomic trait innovations of Sesamum species.</title>
        <authorList>
            <person name="Miao H."/>
            <person name="Wang L."/>
            <person name="Qu L."/>
            <person name="Liu H."/>
            <person name="Sun Y."/>
            <person name="Le M."/>
            <person name="Wang Q."/>
            <person name="Wei S."/>
            <person name="Zheng Y."/>
            <person name="Lin W."/>
            <person name="Duan Y."/>
            <person name="Cao H."/>
            <person name="Xiong S."/>
            <person name="Wang X."/>
            <person name="Wei L."/>
            <person name="Li C."/>
            <person name="Ma Q."/>
            <person name="Ju M."/>
            <person name="Zhao R."/>
            <person name="Li G."/>
            <person name="Mu C."/>
            <person name="Tian Q."/>
            <person name="Mei H."/>
            <person name="Zhang T."/>
            <person name="Gao T."/>
            <person name="Zhang H."/>
        </authorList>
    </citation>
    <scope>NUCLEOTIDE SEQUENCE</scope>
    <source>
        <strain evidence="1">3651</strain>
    </source>
</reference>
<comment type="caution">
    <text evidence="1">The sequence shown here is derived from an EMBL/GenBank/DDBJ whole genome shotgun (WGS) entry which is preliminary data.</text>
</comment>
<keyword evidence="2" id="KW-1185">Reference proteome</keyword>
<protein>
    <submittedName>
        <fullName evidence="1">Uncharacterized protein</fullName>
    </submittedName>
</protein>
<sequence>MSLSLSSTALANPNSVGDGQWRRRRMMIRLVLRRWHELHLLSRLRRSPILRNESRVILSHYTPLSVSKPAGHPDMVGVHRDPCLLLWIPYLRPLYQGANLSLVDLLRRLGFCMCTPLLYRLLGFYFRMLQARRGLP</sequence>
<organism evidence="1 2">
    <name type="scientific">Sesamum alatum</name>
    <dbReference type="NCBI Taxonomy" id="300844"/>
    <lineage>
        <taxon>Eukaryota</taxon>
        <taxon>Viridiplantae</taxon>
        <taxon>Streptophyta</taxon>
        <taxon>Embryophyta</taxon>
        <taxon>Tracheophyta</taxon>
        <taxon>Spermatophyta</taxon>
        <taxon>Magnoliopsida</taxon>
        <taxon>eudicotyledons</taxon>
        <taxon>Gunneridae</taxon>
        <taxon>Pentapetalae</taxon>
        <taxon>asterids</taxon>
        <taxon>lamiids</taxon>
        <taxon>Lamiales</taxon>
        <taxon>Pedaliaceae</taxon>
        <taxon>Sesamum</taxon>
    </lineage>
</organism>
<evidence type="ECO:0000313" key="1">
    <source>
        <dbReference type="EMBL" id="KAK4422541.1"/>
    </source>
</evidence>
<evidence type="ECO:0000313" key="2">
    <source>
        <dbReference type="Proteomes" id="UP001293254"/>
    </source>
</evidence>